<gene>
    <name evidence="3" type="ORF">Voc01_043830</name>
</gene>
<comment type="caution">
    <text evidence="3">The sequence shown here is derived from an EMBL/GenBank/DDBJ whole genome shotgun (WGS) entry which is preliminary data.</text>
</comment>
<keyword evidence="2" id="KW-0472">Membrane</keyword>
<dbReference type="AlphaFoldDB" id="A0A8J3ZTP4"/>
<feature type="region of interest" description="Disordered" evidence="1">
    <location>
        <begin position="259"/>
        <end position="281"/>
    </location>
</feature>
<feature type="transmembrane region" description="Helical" evidence="2">
    <location>
        <begin position="181"/>
        <end position="200"/>
    </location>
</feature>
<evidence type="ECO:0000256" key="1">
    <source>
        <dbReference type="SAM" id="MobiDB-lite"/>
    </source>
</evidence>
<feature type="transmembrane region" description="Helical" evidence="2">
    <location>
        <begin position="57"/>
        <end position="74"/>
    </location>
</feature>
<feature type="transmembrane region" description="Helical" evidence="2">
    <location>
        <begin position="207"/>
        <end position="227"/>
    </location>
</feature>
<sequence length="281" mass="28000">MRPGVLRNASTAVLGPLAIAAVLSLAMVGLAEATGVTTLTESFEAGGERVIDVQMTLVAYLCATAVVIATTALPTRRRKLRRIPPVAAAVGALAPIPLLNARADEYIGGLASDAVLAGVIVGGIAGFLLAPLATNALTGVATHAVLLWLAALISTATTDTVVYAGLVHPATTTVLDGLPTLLPYALASVVVTAALAFWFARRGATRGTAVVAAAAAPVLAAALYPVVGMDLWNAEAAPAAAAVAVIATLAAVVSASAGRRATAPSKATPRPGTAPEPRRNG</sequence>
<feature type="transmembrane region" description="Helical" evidence="2">
    <location>
        <begin position="115"/>
        <end position="133"/>
    </location>
</feature>
<evidence type="ECO:0000256" key="2">
    <source>
        <dbReference type="SAM" id="Phobius"/>
    </source>
</evidence>
<evidence type="ECO:0000313" key="3">
    <source>
        <dbReference type="EMBL" id="GIJ69466.1"/>
    </source>
</evidence>
<name>A0A8J3ZTP4_9ACTN</name>
<accession>A0A8J3ZTP4</accession>
<protein>
    <submittedName>
        <fullName evidence="3">Uncharacterized protein</fullName>
    </submittedName>
</protein>
<feature type="transmembrane region" description="Helical" evidence="2">
    <location>
        <begin position="145"/>
        <end position="166"/>
    </location>
</feature>
<reference evidence="3" key="1">
    <citation type="submission" date="2021-01" db="EMBL/GenBank/DDBJ databases">
        <title>Whole genome shotgun sequence of Virgisporangium ochraceum NBRC 16418.</title>
        <authorList>
            <person name="Komaki H."/>
            <person name="Tamura T."/>
        </authorList>
    </citation>
    <scope>NUCLEOTIDE SEQUENCE</scope>
    <source>
        <strain evidence="3">NBRC 16418</strain>
    </source>
</reference>
<dbReference type="Proteomes" id="UP000635606">
    <property type="component" value="Unassembled WGS sequence"/>
</dbReference>
<keyword evidence="4" id="KW-1185">Reference proteome</keyword>
<feature type="transmembrane region" description="Helical" evidence="2">
    <location>
        <begin position="239"/>
        <end position="257"/>
    </location>
</feature>
<dbReference type="EMBL" id="BOPH01000062">
    <property type="protein sequence ID" value="GIJ69466.1"/>
    <property type="molecule type" value="Genomic_DNA"/>
</dbReference>
<keyword evidence="2" id="KW-0812">Transmembrane</keyword>
<feature type="transmembrane region" description="Helical" evidence="2">
    <location>
        <begin position="86"/>
        <end position="103"/>
    </location>
</feature>
<evidence type="ECO:0000313" key="4">
    <source>
        <dbReference type="Proteomes" id="UP000635606"/>
    </source>
</evidence>
<organism evidence="3 4">
    <name type="scientific">Virgisporangium ochraceum</name>
    <dbReference type="NCBI Taxonomy" id="65505"/>
    <lineage>
        <taxon>Bacteria</taxon>
        <taxon>Bacillati</taxon>
        <taxon>Actinomycetota</taxon>
        <taxon>Actinomycetes</taxon>
        <taxon>Micromonosporales</taxon>
        <taxon>Micromonosporaceae</taxon>
        <taxon>Virgisporangium</taxon>
    </lineage>
</organism>
<dbReference type="RefSeq" id="WP_203929387.1">
    <property type="nucleotide sequence ID" value="NZ_BOPH01000062.1"/>
</dbReference>
<keyword evidence="2" id="KW-1133">Transmembrane helix</keyword>
<proteinExistence type="predicted"/>